<comment type="caution">
    <text evidence="1">The sequence shown here is derived from an EMBL/GenBank/DDBJ whole genome shotgun (WGS) entry which is preliminary data.</text>
</comment>
<gene>
    <name evidence="1" type="ORF">LOY88_002675</name>
</gene>
<proteinExistence type="predicted"/>
<reference evidence="1" key="1">
    <citation type="journal article" date="2022" name="bioRxiv">
        <title>Population genetic analysis of Ophidiomyces ophidiicola, the causative agent of snake fungal disease, indicates recent introductions to the USA.</title>
        <authorList>
            <person name="Ladner J.T."/>
            <person name="Palmer J.M."/>
            <person name="Ettinger C.L."/>
            <person name="Stajich J.E."/>
            <person name="Farrell T.M."/>
            <person name="Glorioso B.M."/>
            <person name="Lawson B."/>
            <person name="Price S.J."/>
            <person name="Stengle A.G."/>
            <person name="Grear D.A."/>
            <person name="Lorch J.M."/>
        </authorList>
    </citation>
    <scope>NUCLEOTIDE SEQUENCE</scope>
    <source>
        <strain evidence="1">NWHC 24266-5</strain>
    </source>
</reference>
<dbReference type="EMBL" id="JALBCA010000032">
    <property type="protein sequence ID" value="KAI2388275.1"/>
    <property type="molecule type" value="Genomic_DNA"/>
</dbReference>
<accession>A0ACB8UYL3</accession>
<evidence type="ECO:0000313" key="1">
    <source>
        <dbReference type="EMBL" id="KAI2388275.1"/>
    </source>
</evidence>
<sequence length="448" mass="50112">MENPRFKVIIVGGSVAGLTLAHCLDQANIEYLVLEKHANIQTNIGGSIVLMPNGCRILDQLGVYSLVEKSASPIRVAHTGYPDGYGFPVTILTRFQLLNALYAAFKDSSKIRTGCKVVKVELNDKCVSVWTDDGQEYQGHIVVGADGVHSTVRSEIWRISDDKQPGWITEDEKHGMHAEYRCIFGISQPVVGINPGEQIIRCFKNLSFLIFPGKDGCIGWFAIQKLDRKYIYPTAPRLSHDEVREKAENLVDFPIWKGVRFGDIWMRTTGYSSTSLEENLFRTWHYGRAICVGDSISKLAPNIAQGANMAIENVAALANVLHRISALEEPSDCIINGLLRNLATGLFPRFENMHRVARSVVRFHSQQGWIKPLLGRYLYPLSGDLIFYSISSLLADATAVDYIPLPNRSKGKWESAINKKKVLCQLALLVVMLIFCHHFTRGRIPPLD</sequence>
<protein>
    <submittedName>
        <fullName evidence="1">Uncharacterized protein</fullName>
    </submittedName>
</protein>
<organism evidence="1">
    <name type="scientific">Ophidiomyces ophidiicola</name>
    <dbReference type="NCBI Taxonomy" id="1387563"/>
    <lineage>
        <taxon>Eukaryota</taxon>
        <taxon>Fungi</taxon>
        <taxon>Dikarya</taxon>
        <taxon>Ascomycota</taxon>
        <taxon>Pezizomycotina</taxon>
        <taxon>Eurotiomycetes</taxon>
        <taxon>Eurotiomycetidae</taxon>
        <taxon>Onygenales</taxon>
        <taxon>Onygenaceae</taxon>
        <taxon>Ophidiomyces</taxon>
    </lineage>
</organism>
<name>A0ACB8UYL3_9EURO</name>